<dbReference type="InterPro" id="IPR021130">
    <property type="entry name" value="PRib-ATP_PPHydrolase-like"/>
</dbReference>
<protein>
    <submittedName>
        <fullName evidence="1">House-cleaning noncanonical NTP pyrophosphatase (MazG superfamily)</fullName>
    </submittedName>
</protein>
<gene>
    <name evidence="1" type="ORF">EDD38_4677</name>
</gene>
<comment type="caution">
    <text evidence="1">The sequence shown here is derived from an EMBL/GenBank/DDBJ whole genome shotgun (WGS) entry which is preliminary data.</text>
</comment>
<sequence>MPPAEPPAGPGKLVRDRIPAVIRAAGKEPQVYVADAAEYLARLGDKLSEEAAEVRAAHGEQEVLEELADLLEVIHALAAAHGADFARVEELRRRKAAERGGFAGRVVWTGNH</sequence>
<dbReference type="AlphaFoldDB" id="A0A3N4S6X9"/>
<proteinExistence type="predicted"/>
<dbReference type="InterPro" id="IPR038735">
    <property type="entry name" value="MSMEG_1276-like_NTP-PPase_dom"/>
</dbReference>
<evidence type="ECO:0000313" key="2">
    <source>
        <dbReference type="Proteomes" id="UP000266906"/>
    </source>
</evidence>
<dbReference type="RefSeq" id="WP_123819380.1">
    <property type="nucleotide sequence ID" value="NZ_RKQG01000001.1"/>
</dbReference>
<dbReference type="SUPFAM" id="SSF101386">
    <property type="entry name" value="all-alpha NTP pyrophosphatases"/>
    <property type="match status" value="1"/>
</dbReference>
<reference evidence="1 2" key="1">
    <citation type="submission" date="2018-11" db="EMBL/GenBank/DDBJ databases">
        <title>Sequencing the genomes of 1000 actinobacteria strains.</title>
        <authorList>
            <person name="Klenk H.-P."/>
        </authorList>
    </citation>
    <scope>NUCLEOTIDE SEQUENCE [LARGE SCALE GENOMIC DNA]</scope>
    <source>
        <strain evidence="1 2">DSM 44781</strain>
    </source>
</reference>
<dbReference type="Gene3D" id="1.10.287.1080">
    <property type="entry name" value="MazG-like"/>
    <property type="match status" value="1"/>
</dbReference>
<dbReference type="EMBL" id="RKQG01000001">
    <property type="protein sequence ID" value="RPE36307.1"/>
    <property type="molecule type" value="Genomic_DNA"/>
</dbReference>
<dbReference type="Pfam" id="PF01503">
    <property type="entry name" value="PRA-PH"/>
    <property type="match status" value="1"/>
</dbReference>
<organism evidence="1 2">
    <name type="scientific">Kitasatospora cineracea</name>
    <dbReference type="NCBI Taxonomy" id="88074"/>
    <lineage>
        <taxon>Bacteria</taxon>
        <taxon>Bacillati</taxon>
        <taxon>Actinomycetota</taxon>
        <taxon>Actinomycetes</taxon>
        <taxon>Kitasatosporales</taxon>
        <taxon>Streptomycetaceae</taxon>
        <taxon>Kitasatospora</taxon>
    </lineage>
</organism>
<dbReference type="Proteomes" id="UP000266906">
    <property type="component" value="Unassembled WGS sequence"/>
</dbReference>
<keyword evidence="2" id="KW-1185">Reference proteome</keyword>
<name>A0A3N4S6X9_9ACTN</name>
<evidence type="ECO:0000313" key="1">
    <source>
        <dbReference type="EMBL" id="RPE36307.1"/>
    </source>
</evidence>
<dbReference type="CDD" id="cd11532">
    <property type="entry name" value="NTP-PPase_COG4997"/>
    <property type="match status" value="1"/>
</dbReference>
<accession>A0A3N4S6X9</accession>